<dbReference type="SUPFAM" id="SSF48403">
    <property type="entry name" value="Ankyrin repeat"/>
    <property type="match status" value="1"/>
</dbReference>
<evidence type="ECO:0008006" key="3">
    <source>
        <dbReference type="Google" id="ProtNLM"/>
    </source>
</evidence>
<dbReference type="EMBL" id="JBANMG010000003">
    <property type="protein sequence ID" value="KAK6955153.1"/>
    <property type="molecule type" value="Genomic_DNA"/>
</dbReference>
<dbReference type="Gene3D" id="1.25.40.20">
    <property type="entry name" value="Ankyrin repeat-containing domain"/>
    <property type="match status" value="1"/>
</dbReference>
<protein>
    <recommendedName>
        <fullName evidence="3">Fungal N-terminal domain-containing protein</fullName>
    </recommendedName>
</protein>
<evidence type="ECO:0000313" key="1">
    <source>
        <dbReference type="EMBL" id="KAK6955153.1"/>
    </source>
</evidence>
<dbReference type="InterPro" id="IPR002110">
    <property type="entry name" value="Ankyrin_rpt"/>
</dbReference>
<name>A0AAX6MRU9_9PEZI</name>
<dbReference type="AlphaFoldDB" id="A0AAX6MRU9"/>
<organism evidence="1 2">
    <name type="scientific">Daldinia eschscholtzii</name>
    <dbReference type="NCBI Taxonomy" id="292717"/>
    <lineage>
        <taxon>Eukaryota</taxon>
        <taxon>Fungi</taxon>
        <taxon>Dikarya</taxon>
        <taxon>Ascomycota</taxon>
        <taxon>Pezizomycotina</taxon>
        <taxon>Sordariomycetes</taxon>
        <taxon>Xylariomycetidae</taxon>
        <taxon>Xylariales</taxon>
        <taxon>Hypoxylaceae</taxon>
        <taxon>Daldinia</taxon>
    </lineage>
</organism>
<dbReference type="InterPro" id="IPR036770">
    <property type="entry name" value="Ankyrin_rpt-contain_sf"/>
</dbReference>
<gene>
    <name evidence="1" type="ORF">Daesc_002784</name>
</gene>
<dbReference type="Proteomes" id="UP001369815">
    <property type="component" value="Unassembled WGS sequence"/>
</dbReference>
<reference evidence="1 2" key="1">
    <citation type="journal article" date="2024" name="Front Chem Biol">
        <title>Unveiling the potential of Daldinia eschscholtzii MFLUCC 19-0629 through bioactivity and bioinformatics studies for enhanced sustainable agriculture production.</title>
        <authorList>
            <person name="Brooks S."/>
            <person name="Weaver J.A."/>
            <person name="Klomchit A."/>
            <person name="Alharthi S.A."/>
            <person name="Onlamun T."/>
            <person name="Nurani R."/>
            <person name="Vong T.K."/>
            <person name="Alberti F."/>
            <person name="Greco C."/>
        </authorList>
    </citation>
    <scope>NUCLEOTIDE SEQUENCE [LARGE SCALE GENOMIC DNA]</scope>
    <source>
        <strain evidence="1">MFLUCC 19-0629</strain>
    </source>
</reference>
<accession>A0AAX6MRU9</accession>
<evidence type="ECO:0000313" key="2">
    <source>
        <dbReference type="Proteomes" id="UP001369815"/>
    </source>
</evidence>
<proteinExistence type="predicted"/>
<dbReference type="SMART" id="SM00248">
    <property type="entry name" value="ANK"/>
    <property type="match status" value="4"/>
</dbReference>
<sequence length="994" mass="113160">MAEAVSIAAAVVQFVDVAVRLSEKLSWVYSEVRGAPERLHDLKVNLNQQIKLVKRISQTQLDVQTTLVDNGDEITAILVKYKDVIQNLLDLLQSLLGHIDKNILRKGWGVIITLHKRNDILHLCDQIEEQRDLVLLWHSNTNLICATETLNTSRESFRTIEETLQVSSETRLLTEGVATNVTEVKSSQLQMLNAIGQTNAGLQILHNEYQNLRLSLKDLKYNPVLQDAVWTTAVMYSQQPYSHADPSRTMRSILGEVYNSRTHTTARNDDWRDTFKSSDTCQCRSFSKTEWLTSFPILHFKRVFQHHHHRECPKSKNSNQSLEYLIKIIPPTWLLGYTINLSMVVHNWRVGQNFKISPIVVDLRRIVSRETSLSFRAVENTRRELLNTGFKDSSLQLNGLMSTLNDLFNSQQASALDADVDGITLLHEILWLYTGHDSRRMKNVGPPVEEYLYLIRFLLDSGLDPNAECSFANGNDRCGLNRGGTILDLFTDYLYDPARHGLAHLIHSELDSRGAQFSRPLQGVAKRISYSRVGYFKREISDLKVFPEQIDLCDLSPLVSAIINQSEKDFTRIIRRCDMNYASSVNGLTAMHFAVSWPFALRALIEAGANIECEDHYNRRPIHLAVELRFYEAVEILLKADCALWSPPSLRALHQSALLQPLSVHTRAPVHDDIVHAVAEGIIDRHTRLFSFCATMIPESSLIHQVKEDGLDETLAPSLIEELLLHGIQIPPALRLDGVSLFDSEDFDASIRIPTYVADKFWNSGLRNIAGFDKNGLTPMLHSWYAANFDMVSWLLSKGAPLLSQHRDVPICGLHLYAYRLSYPGEFFRCDADSVPSPRRELTCRFWQNPVKIRDCCSCACSPQGCSPVSMLFKFWASHVRIVNVEDDARLLKVFWEKTHVPAELRETQVGDFLRLAVFDMLRCKHTCCYVDYNGRVSKRTDHFPNYGPNEPDIAFYEKLESCLEKMSKCECQGADKVPCVLSEDESCRSVHKI</sequence>
<dbReference type="Pfam" id="PF12796">
    <property type="entry name" value="Ank_2"/>
    <property type="match status" value="1"/>
</dbReference>
<comment type="caution">
    <text evidence="1">The sequence shown here is derived from an EMBL/GenBank/DDBJ whole genome shotgun (WGS) entry which is preliminary data.</text>
</comment>
<keyword evidence="2" id="KW-1185">Reference proteome</keyword>